<dbReference type="GO" id="GO:0005737">
    <property type="term" value="C:cytoplasm"/>
    <property type="evidence" value="ECO:0007669"/>
    <property type="project" value="UniProtKB-SubCell"/>
</dbReference>
<protein>
    <recommendedName>
        <fullName evidence="2">Heme chaperone HemW</fullName>
    </recommendedName>
</protein>
<dbReference type="PANTHER" id="PTHR13932">
    <property type="entry name" value="COPROPORPHYRINIGEN III OXIDASE"/>
    <property type="match status" value="1"/>
</dbReference>
<comment type="subcellular location">
    <subcellularLocation>
        <location evidence="2">Cytoplasm</location>
    </subcellularLocation>
</comment>
<dbReference type="SFLD" id="SFLDF00288">
    <property type="entry name" value="HemN-like__clustered_with_nucl"/>
    <property type="match status" value="1"/>
</dbReference>
<dbReference type="SMART" id="SM00729">
    <property type="entry name" value="Elp3"/>
    <property type="match status" value="1"/>
</dbReference>
<keyword evidence="2" id="KW-0349">Heme</keyword>
<dbReference type="SUPFAM" id="SSF102114">
    <property type="entry name" value="Radical SAM enzymes"/>
    <property type="match status" value="1"/>
</dbReference>
<proteinExistence type="inferred from homology"/>
<evidence type="ECO:0000313" key="5">
    <source>
        <dbReference type="Proteomes" id="UP000824083"/>
    </source>
</evidence>
<evidence type="ECO:0000313" key="4">
    <source>
        <dbReference type="EMBL" id="HIU37177.1"/>
    </source>
</evidence>
<dbReference type="InterPro" id="IPR007197">
    <property type="entry name" value="rSAM"/>
</dbReference>
<dbReference type="SFLD" id="SFLDS00029">
    <property type="entry name" value="Radical_SAM"/>
    <property type="match status" value="1"/>
</dbReference>
<dbReference type="GO" id="GO:0004109">
    <property type="term" value="F:coproporphyrinogen oxidase activity"/>
    <property type="evidence" value="ECO:0007669"/>
    <property type="project" value="InterPro"/>
</dbReference>
<dbReference type="CDD" id="cd01335">
    <property type="entry name" value="Radical_SAM"/>
    <property type="match status" value="1"/>
</dbReference>
<organism evidence="4 5">
    <name type="scientific">Candidatus Aphodousia faecigallinarum</name>
    <dbReference type="NCBI Taxonomy" id="2840677"/>
    <lineage>
        <taxon>Bacteria</taxon>
        <taxon>Pseudomonadati</taxon>
        <taxon>Pseudomonadota</taxon>
        <taxon>Betaproteobacteria</taxon>
        <taxon>Burkholderiales</taxon>
        <taxon>Sutterellaceae</taxon>
        <taxon>Sutterellaceae incertae sedis</taxon>
        <taxon>Candidatus Aphodousia</taxon>
    </lineage>
</organism>
<dbReference type="SFLD" id="SFLDF00562">
    <property type="entry name" value="HemN-like__clustered_with_heat"/>
    <property type="match status" value="1"/>
</dbReference>
<dbReference type="GO" id="GO:0051539">
    <property type="term" value="F:4 iron, 4 sulfur cluster binding"/>
    <property type="evidence" value="ECO:0007669"/>
    <property type="project" value="UniProtKB-UniRule"/>
</dbReference>
<dbReference type="Gene3D" id="3.30.750.200">
    <property type="match status" value="1"/>
</dbReference>
<dbReference type="InterPro" id="IPR058240">
    <property type="entry name" value="rSAM_sf"/>
</dbReference>
<feature type="domain" description="Radical SAM core" evidence="3">
    <location>
        <begin position="1"/>
        <end position="236"/>
    </location>
</feature>
<name>A0A9D1IJF6_9BURK</name>
<keyword evidence="2" id="KW-0408">Iron</keyword>
<keyword evidence="2" id="KW-0411">Iron-sulfur</keyword>
<dbReference type="Proteomes" id="UP000824083">
    <property type="component" value="Unassembled WGS sequence"/>
</dbReference>
<comment type="function">
    <text evidence="2">Probably acts as a heme chaperone, transferring heme to an unknown acceptor. Binds one molecule of heme per monomer, possibly covalently. Binds 1 [4Fe-4S] cluster. The cluster is coordinated with 3 cysteines and an exchangeable S-adenosyl-L-methionine.</text>
</comment>
<dbReference type="EMBL" id="DVMY01000049">
    <property type="protein sequence ID" value="HIU37177.1"/>
    <property type="molecule type" value="Genomic_DNA"/>
</dbReference>
<dbReference type="Pfam" id="PF04055">
    <property type="entry name" value="Radical_SAM"/>
    <property type="match status" value="1"/>
</dbReference>
<dbReference type="Pfam" id="PF06969">
    <property type="entry name" value="HemN_C"/>
    <property type="match status" value="1"/>
</dbReference>
<keyword evidence="2" id="KW-0963">Cytoplasm</keyword>
<dbReference type="InterPro" id="IPR034505">
    <property type="entry name" value="Coproporphyrinogen-III_oxidase"/>
</dbReference>
<keyword evidence="2" id="KW-0004">4Fe-4S</keyword>
<dbReference type="InterPro" id="IPR004559">
    <property type="entry name" value="HemW-like"/>
</dbReference>
<sequence length="382" mass="43158">MTSTAIPLSLYAHWPWCVRKCPYCDFNSHALPKSDDFTHQYIDALIADLERSVSYAQNRPLVSLFIGGGTPSLIPPFELERFLEAVCKLYKISDDIEITLEANPGTVDMANFKTYRSLGINRLSMGIQSFNDDLLKRLGRIHNRQEALKAIEIAQDNFENFNLDVMFALPGQTLQELEFELQQAVNVQSTHLSFYQLTLEPNTVFAKHVPDGIPDADTIYQMQDLVVRTLEAAGFDHYEVSGYAKPGKRCRHNLNYWQFGDYLACGAGAHSKVTLEDGTILREARFMQPGSFINHALRANAVANQRIVSKEEQAFEFMLNVLRLREGVPLELLAERTALTLDDIQASVLKAQKLGLMPSPLTRFVTTAKGWDFLSDTQELFL</sequence>
<comment type="caution">
    <text evidence="4">The sequence shown here is derived from an EMBL/GenBank/DDBJ whole genome shotgun (WGS) entry which is preliminary data.</text>
</comment>
<reference evidence="4" key="2">
    <citation type="journal article" date="2021" name="PeerJ">
        <title>Extensive microbial diversity within the chicken gut microbiome revealed by metagenomics and culture.</title>
        <authorList>
            <person name="Gilroy R."/>
            <person name="Ravi A."/>
            <person name="Getino M."/>
            <person name="Pursley I."/>
            <person name="Horton D.L."/>
            <person name="Alikhan N.F."/>
            <person name="Baker D."/>
            <person name="Gharbi K."/>
            <person name="Hall N."/>
            <person name="Watson M."/>
            <person name="Adriaenssens E.M."/>
            <person name="Foster-Nyarko E."/>
            <person name="Jarju S."/>
            <person name="Secka A."/>
            <person name="Antonio M."/>
            <person name="Oren A."/>
            <person name="Chaudhuri R.R."/>
            <person name="La Ragione R."/>
            <person name="Hildebrand F."/>
            <person name="Pallen M.J."/>
        </authorList>
    </citation>
    <scope>NUCLEOTIDE SEQUENCE</scope>
    <source>
        <strain evidence="4">7463</strain>
    </source>
</reference>
<gene>
    <name evidence="4" type="primary">hemW</name>
    <name evidence="4" type="ORF">IAC56_02760</name>
</gene>
<dbReference type="AlphaFoldDB" id="A0A9D1IJF6"/>
<dbReference type="NCBIfam" id="TIGR00539">
    <property type="entry name" value="hemN_rel"/>
    <property type="match status" value="1"/>
</dbReference>
<dbReference type="InterPro" id="IPR010723">
    <property type="entry name" value="HemN_C"/>
</dbReference>
<keyword evidence="2" id="KW-0949">S-adenosyl-L-methionine</keyword>
<accession>A0A9D1IJF6</accession>
<dbReference type="PANTHER" id="PTHR13932:SF5">
    <property type="entry name" value="RADICAL S-ADENOSYL METHIONINE DOMAIN-CONTAINING PROTEIN 1, MITOCHONDRIAL"/>
    <property type="match status" value="1"/>
</dbReference>
<comment type="similarity">
    <text evidence="1">Belongs to the anaerobic coproporphyrinogen-III oxidase family. HemW subfamily.</text>
</comment>
<evidence type="ECO:0000256" key="2">
    <source>
        <dbReference type="RuleBase" id="RU364116"/>
    </source>
</evidence>
<dbReference type="GO" id="GO:0006779">
    <property type="term" value="P:porphyrin-containing compound biosynthetic process"/>
    <property type="evidence" value="ECO:0007669"/>
    <property type="project" value="InterPro"/>
</dbReference>
<dbReference type="InterPro" id="IPR006638">
    <property type="entry name" value="Elp3/MiaA/NifB-like_rSAM"/>
</dbReference>
<reference evidence="4" key="1">
    <citation type="submission" date="2020-10" db="EMBL/GenBank/DDBJ databases">
        <authorList>
            <person name="Gilroy R."/>
        </authorList>
    </citation>
    <scope>NUCLEOTIDE SEQUENCE</scope>
    <source>
        <strain evidence="4">7463</strain>
    </source>
</reference>
<evidence type="ECO:0000259" key="3">
    <source>
        <dbReference type="PROSITE" id="PS51918"/>
    </source>
</evidence>
<keyword evidence="2" id="KW-0143">Chaperone</keyword>
<evidence type="ECO:0000256" key="1">
    <source>
        <dbReference type="ARBA" id="ARBA00006100"/>
    </source>
</evidence>
<keyword evidence="2" id="KW-0479">Metal-binding</keyword>
<dbReference type="PROSITE" id="PS51918">
    <property type="entry name" value="RADICAL_SAM"/>
    <property type="match status" value="1"/>
</dbReference>
<dbReference type="GO" id="GO:0046872">
    <property type="term" value="F:metal ion binding"/>
    <property type="evidence" value="ECO:0007669"/>
    <property type="project" value="UniProtKB-UniRule"/>
</dbReference>
<dbReference type="SFLD" id="SFLDG01065">
    <property type="entry name" value="anaerobic_coproporphyrinogen-I"/>
    <property type="match status" value="1"/>
</dbReference>